<gene>
    <name evidence="1" type="ORF">METZ01_LOCUS516781</name>
</gene>
<organism evidence="1">
    <name type="scientific">marine metagenome</name>
    <dbReference type="NCBI Taxonomy" id="408172"/>
    <lineage>
        <taxon>unclassified sequences</taxon>
        <taxon>metagenomes</taxon>
        <taxon>ecological metagenomes</taxon>
    </lineage>
</organism>
<proteinExistence type="predicted"/>
<evidence type="ECO:0000313" key="1">
    <source>
        <dbReference type="EMBL" id="SVE63927.1"/>
    </source>
</evidence>
<feature type="non-terminal residue" evidence="1">
    <location>
        <position position="1"/>
    </location>
</feature>
<dbReference type="AlphaFoldDB" id="A0A383F474"/>
<reference evidence="1" key="1">
    <citation type="submission" date="2018-05" db="EMBL/GenBank/DDBJ databases">
        <authorList>
            <person name="Lanie J.A."/>
            <person name="Ng W.-L."/>
            <person name="Kazmierczak K.M."/>
            <person name="Andrzejewski T.M."/>
            <person name="Davidsen T.M."/>
            <person name="Wayne K.J."/>
            <person name="Tettelin H."/>
            <person name="Glass J.I."/>
            <person name="Rusch D."/>
            <person name="Podicherti R."/>
            <person name="Tsui H.-C.T."/>
            <person name="Winkler M.E."/>
        </authorList>
    </citation>
    <scope>NUCLEOTIDE SEQUENCE</scope>
</reference>
<protein>
    <submittedName>
        <fullName evidence="1">Uncharacterized protein</fullName>
    </submittedName>
</protein>
<accession>A0A383F474</accession>
<feature type="non-terminal residue" evidence="1">
    <location>
        <position position="44"/>
    </location>
</feature>
<sequence>VKKFYNIEGLIRSGFKLSRDYESLDFTYAKFGDDAVQEMVKSRS</sequence>
<name>A0A383F474_9ZZZZ</name>
<dbReference type="EMBL" id="UINC01231409">
    <property type="protein sequence ID" value="SVE63927.1"/>
    <property type="molecule type" value="Genomic_DNA"/>
</dbReference>